<dbReference type="InterPro" id="IPR036938">
    <property type="entry name" value="PAP2/HPO_sf"/>
</dbReference>
<dbReference type="SUPFAM" id="SSF53927">
    <property type="entry name" value="Cytidine deaminase-like"/>
    <property type="match status" value="1"/>
</dbReference>
<evidence type="ECO:0000256" key="1">
    <source>
        <dbReference type="ARBA" id="ARBA00004141"/>
    </source>
</evidence>
<feature type="compositionally biased region" description="Basic residues" evidence="9">
    <location>
        <begin position="528"/>
        <end position="543"/>
    </location>
</feature>
<dbReference type="Pfam" id="PF01569">
    <property type="entry name" value="PAP2"/>
    <property type="match status" value="1"/>
</dbReference>
<keyword evidence="7 10" id="KW-1133">Transmembrane helix</keyword>
<name>A0AAF0IQ86_9BASI</name>
<dbReference type="GO" id="GO:0006139">
    <property type="term" value="P:nucleobase-containing compound metabolic process"/>
    <property type="evidence" value="ECO:0007669"/>
    <property type="project" value="UniProtKB-ARBA"/>
</dbReference>
<keyword evidence="6" id="KW-0378">Hydrolase</keyword>
<dbReference type="PROSITE" id="PS00759">
    <property type="entry name" value="ARGE_DAPE_CPG2_2"/>
    <property type="match status" value="1"/>
</dbReference>
<feature type="region of interest" description="Disordered" evidence="9">
    <location>
        <begin position="528"/>
        <end position="549"/>
    </location>
</feature>
<evidence type="ECO:0000256" key="5">
    <source>
        <dbReference type="ARBA" id="ARBA00022723"/>
    </source>
</evidence>
<comment type="similarity">
    <text evidence="2">Belongs to the peptidase M20A family.</text>
</comment>
<feature type="transmembrane region" description="Helical" evidence="10">
    <location>
        <begin position="885"/>
        <end position="905"/>
    </location>
</feature>
<feature type="transmembrane region" description="Helical" evidence="10">
    <location>
        <begin position="821"/>
        <end position="841"/>
    </location>
</feature>
<evidence type="ECO:0000313" key="13">
    <source>
        <dbReference type="Proteomes" id="UP001216638"/>
    </source>
</evidence>
<gene>
    <name evidence="12" type="ORF">MBRA1_002430</name>
</gene>
<protein>
    <recommendedName>
        <fullName evidence="11">CMP/dCMP-type deaminase domain-containing protein</fullName>
    </recommendedName>
</protein>
<evidence type="ECO:0000256" key="8">
    <source>
        <dbReference type="ARBA" id="ARBA00023136"/>
    </source>
</evidence>
<reference evidence="12" key="1">
    <citation type="submission" date="2023-03" db="EMBL/GenBank/DDBJ databases">
        <title>Mating type loci evolution in Malassezia.</title>
        <authorList>
            <person name="Coelho M.A."/>
        </authorList>
    </citation>
    <scope>NUCLEOTIDE SEQUENCE</scope>
    <source>
        <strain evidence="12">CBS 14135</strain>
    </source>
</reference>
<sequence>MIENQAKFIQYIEEHKGDLVKTLAEAVAIPSVSGDASYRPQVVKMGQWLEKQFQEAGAKTSLHSLGKQNLDGQEIDLPPVVYAQIGEDSKKKTVLVYGHYDVQPALKSDGWNTEPFELVEDKASGRLYGRGSTDDKGPILGWLYVLLAHKALGIELPVNLKFCFEGMEESGSVGLEQFVAKEANGLFQGVDAVCISDNYWLGTEKPCVTHGLRGIAYFKLEIKGPARDLHSGVFGGMVHEPMTDLIKIMSSLVTPTGKILVPGINEQVAPLTDEERKRYDVMDFSISDVDNATGSSTTVSDQKPDVLMARMRYPSLSLHGIEGAFAEPGSKTVIPARVVGKFSIRLVPDMQPEKVVDDVKKFVEAEFKKLQSKNTMSFTADPPGKPWLADPNHWNYEAAFKATQEIYGVKPDLTREGGSIPITLTFADKLDKNVLLLPMGRSDDGAHSTNEKLDLSNYVKGTELLGSYLYEVSAIASEKAQASTNVFAFVPDDAGDNAPTETFPAVILGPHGTITGYIQMPVTAAPGRRHLTSKPRGPLRRKAVAPPPELYTRPLPSPPCAPPTPPVLCAPPCKSATNRAGLARIASVRLTDEAPAAVPPGITASPSVHVDQLGQWQEAFATNPAPPSAAPRSTLEEWQSAFGTYVPELERPPRPASTSPPREPSAHSMPTPPVSPSTRRKPSRMGMWKDMLRPASRRHRSDTYTPQHDVDVFARAPLKGAAHLRISSPVLVATGRREVPDVPEDEETPCEACAAPAQRLRQCFTTRTSQQHTEHTVVERASGCSAPPERPCAADVPATGAHGAPGREVEEYHAHDPWGPWWAFVTLSPVLVLTVYVAVFLHRREMTYLNVLVGQVLCEVVNGKLKCRIRQHRPTNVLGSGYGMPSSHSQFCGFFAAFWVLHLVAHAPQRRGTYARGYAARVVDRAVALTLLVGLAALTCYSRHYLVYHTPAQIGVGASLGVVLGTVYYLVTEAIPRSAPVHSVLGRARRAFYTSRVSRALRLRDAWTVWVDGSEDHTYTRWCTELTADPQSGSVALRGDAPAHVSMMLRALQEADHCDAVPTAFSVGCVIAAAGTSLADPCIPLNAVRELEPYALFTGFSRELPGNTHAEECALEKLVRYCARTPEVRSAQAAADAAHNAPLQLLLYTTMEPCSQRLSGNMACVERILRFNARPPVTTAAWLLRANVPLAGHGAAPVCADTTLRPLQIALVVQGVREPDDFVLCEGQNRLREAGIDVVTASPAASPGVLGLTLPSLSSIAISVRASSATDWLEDACLRMAKKGHATK</sequence>
<dbReference type="InterPro" id="IPR016193">
    <property type="entry name" value="Cytidine_deaminase-like"/>
</dbReference>
<dbReference type="GO" id="GO:0016020">
    <property type="term" value="C:membrane"/>
    <property type="evidence" value="ECO:0007669"/>
    <property type="project" value="UniProtKB-SubCell"/>
</dbReference>
<evidence type="ECO:0000256" key="2">
    <source>
        <dbReference type="ARBA" id="ARBA00006247"/>
    </source>
</evidence>
<dbReference type="Gene3D" id="3.40.630.10">
    <property type="entry name" value="Zn peptidases"/>
    <property type="match status" value="1"/>
</dbReference>
<keyword evidence="8 10" id="KW-0472">Membrane</keyword>
<dbReference type="GO" id="GO:0046872">
    <property type="term" value="F:metal ion binding"/>
    <property type="evidence" value="ECO:0007669"/>
    <property type="project" value="UniProtKB-KW"/>
</dbReference>
<keyword evidence="13" id="KW-1185">Reference proteome</keyword>
<dbReference type="PROSITE" id="PS51747">
    <property type="entry name" value="CYT_DCMP_DEAMINASES_2"/>
    <property type="match status" value="1"/>
</dbReference>
<proteinExistence type="inferred from homology"/>
<feature type="transmembrane region" description="Helical" evidence="10">
    <location>
        <begin position="926"/>
        <end position="946"/>
    </location>
</feature>
<dbReference type="PANTHER" id="PTHR43270">
    <property type="entry name" value="BETA-ALA-HIS DIPEPTIDASE"/>
    <property type="match status" value="1"/>
</dbReference>
<dbReference type="InterPro" id="IPR002933">
    <property type="entry name" value="Peptidase_M20"/>
</dbReference>
<comment type="subcellular location">
    <subcellularLocation>
        <location evidence="1">Membrane</location>
        <topology evidence="1">Multi-pass membrane protein</topology>
    </subcellularLocation>
</comment>
<evidence type="ECO:0000313" key="12">
    <source>
        <dbReference type="EMBL" id="WFC95776.1"/>
    </source>
</evidence>
<dbReference type="Gene3D" id="3.40.140.10">
    <property type="entry name" value="Cytidine Deaminase, domain 2"/>
    <property type="match status" value="1"/>
</dbReference>
<dbReference type="Gene3D" id="1.20.144.10">
    <property type="entry name" value="Phosphatidic acid phosphatase type 2/haloperoxidase"/>
    <property type="match status" value="1"/>
</dbReference>
<evidence type="ECO:0000259" key="11">
    <source>
        <dbReference type="PROSITE" id="PS51747"/>
    </source>
</evidence>
<dbReference type="CDD" id="cd05676">
    <property type="entry name" value="M20_dipept_like_CNDP"/>
    <property type="match status" value="1"/>
</dbReference>
<keyword evidence="4 10" id="KW-0812">Transmembrane</keyword>
<accession>A0AAF0IQ86</accession>
<feature type="transmembrane region" description="Helical" evidence="10">
    <location>
        <begin position="952"/>
        <end position="971"/>
    </location>
</feature>
<dbReference type="GO" id="GO:0006508">
    <property type="term" value="P:proteolysis"/>
    <property type="evidence" value="ECO:0007669"/>
    <property type="project" value="UniProtKB-KW"/>
</dbReference>
<dbReference type="SUPFAM" id="SSF48317">
    <property type="entry name" value="Acid phosphatase/Vanadium-dependent haloperoxidase"/>
    <property type="match status" value="1"/>
</dbReference>
<dbReference type="InterPro" id="IPR001261">
    <property type="entry name" value="ArgE/DapE_CS"/>
</dbReference>
<dbReference type="CDD" id="cd03382">
    <property type="entry name" value="PAP2_dolichyldiphosphatase"/>
    <property type="match status" value="1"/>
</dbReference>
<evidence type="ECO:0000256" key="9">
    <source>
        <dbReference type="SAM" id="MobiDB-lite"/>
    </source>
</evidence>
<dbReference type="Pfam" id="PF01546">
    <property type="entry name" value="Peptidase_M20"/>
    <property type="match status" value="1"/>
</dbReference>
<evidence type="ECO:0000256" key="3">
    <source>
        <dbReference type="ARBA" id="ARBA00022670"/>
    </source>
</evidence>
<dbReference type="SUPFAM" id="SSF53187">
    <property type="entry name" value="Zn-dependent exopeptidases"/>
    <property type="match status" value="1"/>
</dbReference>
<keyword evidence="3" id="KW-0645">Protease</keyword>
<dbReference type="InterPro" id="IPR039667">
    <property type="entry name" value="Dolichyldiphosphatase_PAP2"/>
</dbReference>
<evidence type="ECO:0000256" key="10">
    <source>
        <dbReference type="SAM" id="Phobius"/>
    </source>
</evidence>
<dbReference type="PANTHER" id="PTHR43270:SF4">
    <property type="entry name" value="CARNOSINE DIPEPTIDASE 2, ISOFORM A"/>
    <property type="match status" value="1"/>
</dbReference>
<dbReference type="InterPro" id="IPR000326">
    <property type="entry name" value="PAP2/HPO"/>
</dbReference>
<dbReference type="InterPro" id="IPR051458">
    <property type="entry name" value="Cyt/Met_Dipeptidase"/>
</dbReference>
<dbReference type="GO" id="GO:0008233">
    <property type="term" value="F:peptidase activity"/>
    <property type="evidence" value="ECO:0007669"/>
    <property type="project" value="UniProtKB-KW"/>
</dbReference>
<dbReference type="Gene3D" id="3.30.70.360">
    <property type="match status" value="1"/>
</dbReference>
<dbReference type="Pfam" id="PF18785">
    <property type="entry name" value="Inv-AAD"/>
    <property type="match status" value="1"/>
</dbReference>
<organism evidence="12 13">
    <name type="scientific">Malassezia brasiliensis</name>
    <dbReference type="NCBI Taxonomy" id="1821822"/>
    <lineage>
        <taxon>Eukaryota</taxon>
        <taxon>Fungi</taxon>
        <taxon>Dikarya</taxon>
        <taxon>Basidiomycota</taxon>
        <taxon>Ustilaginomycotina</taxon>
        <taxon>Malasseziomycetes</taxon>
        <taxon>Malasseziales</taxon>
        <taxon>Malasseziaceae</taxon>
        <taxon>Malassezia</taxon>
    </lineage>
</organism>
<dbReference type="Proteomes" id="UP001216638">
    <property type="component" value="Chromosome 3"/>
</dbReference>
<feature type="region of interest" description="Disordered" evidence="9">
    <location>
        <begin position="645"/>
        <end position="687"/>
    </location>
</feature>
<dbReference type="InterPro" id="IPR011650">
    <property type="entry name" value="Peptidase_M20_dimer"/>
</dbReference>
<dbReference type="InterPro" id="IPR002125">
    <property type="entry name" value="CMP_dCMP_dom"/>
</dbReference>
<dbReference type="EMBL" id="CP119953">
    <property type="protein sequence ID" value="WFC95776.1"/>
    <property type="molecule type" value="Genomic_DNA"/>
</dbReference>
<evidence type="ECO:0000256" key="4">
    <source>
        <dbReference type="ARBA" id="ARBA00022692"/>
    </source>
</evidence>
<evidence type="ECO:0000256" key="7">
    <source>
        <dbReference type="ARBA" id="ARBA00022989"/>
    </source>
</evidence>
<feature type="domain" description="CMP/dCMP-type deaminase" evidence="11">
    <location>
        <begin position="1042"/>
        <end position="1198"/>
    </location>
</feature>
<keyword evidence="5" id="KW-0479">Metal-binding</keyword>
<dbReference type="Pfam" id="PF07687">
    <property type="entry name" value="M20_dimer"/>
    <property type="match status" value="1"/>
</dbReference>
<evidence type="ECO:0000256" key="6">
    <source>
        <dbReference type="ARBA" id="ARBA00022801"/>
    </source>
</evidence>